<proteinExistence type="predicted"/>
<accession>A0A0E9PWY7</accession>
<evidence type="ECO:0000313" key="2">
    <source>
        <dbReference type="EMBL" id="JAH08777.1"/>
    </source>
</evidence>
<keyword evidence="1" id="KW-1133">Transmembrane helix</keyword>
<keyword evidence="1" id="KW-0812">Transmembrane</keyword>
<dbReference type="EMBL" id="GBXM01099800">
    <property type="protein sequence ID" value="JAH08777.1"/>
    <property type="molecule type" value="Transcribed_RNA"/>
</dbReference>
<keyword evidence="1" id="KW-0472">Membrane</keyword>
<dbReference type="AlphaFoldDB" id="A0A0E9PWY7"/>
<sequence length="41" mass="4852">MGINEGRVRDWRKQKHQRRCASLLAGGLQAFLRSLFFPEFM</sequence>
<evidence type="ECO:0000256" key="1">
    <source>
        <dbReference type="SAM" id="Phobius"/>
    </source>
</evidence>
<feature type="transmembrane region" description="Helical" evidence="1">
    <location>
        <begin position="20"/>
        <end position="37"/>
    </location>
</feature>
<protein>
    <submittedName>
        <fullName evidence="2">Uncharacterized protein</fullName>
    </submittedName>
</protein>
<organism evidence="2">
    <name type="scientific">Anguilla anguilla</name>
    <name type="common">European freshwater eel</name>
    <name type="synonym">Muraena anguilla</name>
    <dbReference type="NCBI Taxonomy" id="7936"/>
    <lineage>
        <taxon>Eukaryota</taxon>
        <taxon>Metazoa</taxon>
        <taxon>Chordata</taxon>
        <taxon>Craniata</taxon>
        <taxon>Vertebrata</taxon>
        <taxon>Euteleostomi</taxon>
        <taxon>Actinopterygii</taxon>
        <taxon>Neopterygii</taxon>
        <taxon>Teleostei</taxon>
        <taxon>Anguilliformes</taxon>
        <taxon>Anguillidae</taxon>
        <taxon>Anguilla</taxon>
    </lineage>
</organism>
<reference evidence="2" key="2">
    <citation type="journal article" date="2015" name="Fish Shellfish Immunol.">
        <title>Early steps in the European eel (Anguilla anguilla)-Vibrio vulnificus interaction in the gills: Role of the RtxA13 toxin.</title>
        <authorList>
            <person name="Callol A."/>
            <person name="Pajuelo D."/>
            <person name="Ebbesson L."/>
            <person name="Teles M."/>
            <person name="MacKenzie S."/>
            <person name="Amaro C."/>
        </authorList>
    </citation>
    <scope>NUCLEOTIDE SEQUENCE</scope>
</reference>
<reference evidence="2" key="1">
    <citation type="submission" date="2014-11" db="EMBL/GenBank/DDBJ databases">
        <authorList>
            <person name="Amaro Gonzalez C."/>
        </authorList>
    </citation>
    <scope>NUCLEOTIDE SEQUENCE</scope>
</reference>
<name>A0A0E9PWY7_ANGAN</name>